<organism evidence="1">
    <name type="scientific">Erinnyis ello granulovirus</name>
    <dbReference type="NCBI Taxonomy" id="307444"/>
    <lineage>
        <taxon>Viruses</taxon>
        <taxon>Viruses incertae sedis</taxon>
        <taxon>Naldaviricetes</taxon>
        <taxon>Lefavirales</taxon>
        <taxon>Baculoviridae</taxon>
        <taxon>Betabaculovirus</taxon>
        <taxon>Betabaculovirus erellonis</taxon>
    </lineage>
</organism>
<name>A0A288WIJ1_9BBAC</name>
<evidence type="ECO:0000313" key="1">
    <source>
        <dbReference type="EMBL" id="ARX71883.1"/>
    </source>
</evidence>
<dbReference type="EMBL" id="KX859083">
    <property type="protein sequence ID" value="ARX71883.1"/>
    <property type="molecule type" value="Genomic_DNA"/>
</dbReference>
<protein>
    <submittedName>
        <fullName evidence="1">Uncharacterized protein</fullName>
    </submittedName>
</protein>
<reference evidence="1" key="1">
    <citation type="submission" date="2016-09" db="EMBL/GenBank/DDBJ databases">
        <title>Genome-wide Diversity of Wild Populations of Erinnyis ello granulovirus (ErelGV).</title>
        <authorList>
            <person name="Brito A.F."/>
            <person name="Melo F.L."/>
            <person name="Ardisson-Araujo D.M.P."/>
            <person name="Sihler W."/>
            <person name="Souza M.L."/>
            <person name="Ribeiro B.M."/>
        </authorList>
    </citation>
    <scope>NUCLEOTIDE SEQUENCE</scope>
    <source>
        <strain evidence="1">ErelGV-AC</strain>
    </source>
</reference>
<accession>A0A288WIJ1</accession>
<proteinExistence type="predicted"/>
<sequence length="53" mass="6299">MLVFNETFNCVRDSTHIRTRMFSRDNNYQGDKVIKTINIIKAIRLSIEKQRLA</sequence>
<gene>
    <name evidence="1" type="ORF">EREL_024</name>
</gene>